<comment type="subcellular location">
    <subcellularLocation>
        <location evidence="1">Nucleus</location>
    </subcellularLocation>
</comment>
<dbReference type="InterPro" id="IPR052035">
    <property type="entry name" value="ZnF_BED_domain_contain"/>
</dbReference>
<evidence type="ECO:0000313" key="8">
    <source>
        <dbReference type="Proteomes" id="UP000293360"/>
    </source>
</evidence>
<keyword evidence="2" id="KW-0479">Metal-binding</keyword>
<keyword evidence="5" id="KW-0539">Nucleus</keyword>
<keyword evidence="4" id="KW-0862">Zinc</keyword>
<dbReference type="Proteomes" id="UP000293360">
    <property type="component" value="Unassembled WGS sequence"/>
</dbReference>
<accession>A0A4Q4TJ83</accession>
<dbReference type="InterPro" id="IPR008906">
    <property type="entry name" value="HATC_C_dom"/>
</dbReference>
<dbReference type="GO" id="GO:0046983">
    <property type="term" value="F:protein dimerization activity"/>
    <property type="evidence" value="ECO:0007669"/>
    <property type="project" value="InterPro"/>
</dbReference>
<sequence>MTRELSRSPSIPDYFGLNTYNPREQALANTLINNFDKKQFRRLLIDWIVERNHPFTIIEEEKLRVIFEYLNPCVKNQDAHISASTVRTLIINAFHEHKQQIVEVLSRSPGLIHIAFDGWRSDGRHSFCGICCFFRDEENQLSAKILDVIDTYGIREKIGYFTLDNAKNNDTAMEVIGGKLGFNGAYRRGRCVGHTLNLSAKALLFGHDIEAFEACIYGEEALTTAEHELWHKKGPVGKLHNLVVIIHRSDKLTNMLRAIQADQIAASSNPRIRAQKPLDVKLDNATRWLSHLYMIRRALALRPFLDMLIPRYRHEWEMENYTRGGRVRRGVAMPYILQAENQLTDHDWEVLKLTADILKYYEDAVKTLEGDGIPTLRKRGWLGSYGNIWDVIPSFEFLLDRLERFKARVEDLPDSRYMAANLNLAWLKLNEYYTKLQETPIYVTALALHPAYRWRWFERNWANHPEWIQHARDQVEGVWLEGYAHMELLPRTEHARPAKRAKRYCNELQRYLEQSRYGPNTMGSDDSTDVQARDALGEYSAWYMDFEPGDRGVQDPIAYWIRRSAKYPRLSKMALDFLTIQPMSAECERLFSAAGRMVNELRSGLDVMLIETCQTLRSWHRAGVINTFDVLFTSPDEARDMAKLQAMTDEEIREWATNWINAISEDEMLDDEEGSLFVAEEGNLP</sequence>
<evidence type="ECO:0000313" key="7">
    <source>
        <dbReference type="EMBL" id="RYP07091.1"/>
    </source>
</evidence>
<dbReference type="Pfam" id="PF05699">
    <property type="entry name" value="Dimer_Tnp_hAT"/>
    <property type="match status" value="1"/>
</dbReference>
<dbReference type="STRING" id="155417.A0A4Q4TJ83"/>
<evidence type="ECO:0000256" key="4">
    <source>
        <dbReference type="ARBA" id="ARBA00022833"/>
    </source>
</evidence>
<name>A0A4Q4TJ83_9PEZI</name>
<dbReference type="PANTHER" id="PTHR46481:SF10">
    <property type="entry name" value="ZINC FINGER BED DOMAIN-CONTAINING PROTEIN 39"/>
    <property type="match status" value="1"/>
</dbReference>
<dbReference type="GO" id="GO:0008270">
    <property type="term" value="F:zinc ion binding"/>
    <property type="evidence" value="ECO:0007669"/>
    <property type="project" value="UniProtKB-KW"/>
</dbReference>
<dbReference type="OrthoDB" id="4750193at2759"/>
<evidence type="ECO:0000256" key="2">
    <source>
        <dbReference type="ARBA" id="ARBA00022723"/>
    </source>
</evidence>
<organism evidence="7 8">
    <name type="scientific">Monosporascus ibericus</name>
    <dbReference type="NCBI Taxonomy" id="155417"/>
    <lineage>
        <taxon>Eukaryota</taxon>
        <taxon>Fungi</taxon>
        <taxon>Dikarya</taxon>
        <taxon>Ascomycota</taxon>
        <taxon>Pezizomycotina</taxon>
        <taxon>Sordariomycetes</taxon>
        <taxon>Xylariomycetidae</taxon>
        <taxon>Xylariales</taxon>
        <taxon>Xylariales incertae sedis</taxon>
        <taxon>Monosporascus</taxon>
    </lineage>
</organism>
<dbReference type="SUPFAM" id="SSF53098">
    <property type="entry name" value="Ribonuclease H-like"/>
    <property type="match status" value="1"/>
</dbReference>
<evidence type="ECO:0000256" key="3">
    <source>
        <dbReference type="ARBA" id="ARBA00022771"/>
    </source>
</evidence>
<dbReference type="PANTHER" id="PTHR46481">
    <property type="entry name" value="ZINC FINGER BED DOMAIN-CONTAINING PROTEIN 4"/>
    <property type="match status" value="1"/>
</dbReference>
<dbReference type="GO" id="GO:0005634">
    <property type="term" value="C:nucleus"/>
    <property type="evidence" value="ECO:0007669"/>
    <property type="project" value="UniProtKB-SubCell"/>
</dbReference>
<keyword evidence="3" id="KW-0863">Zinc-finger</keyword>
<protein>
    <recommendedName>
        <fullName evidence="6">HAT C-terminal dimerisation domain-containing protein</fullName>
    </recommendedName>
</protein>
<gene>
    <name evidence="7" type="ORF">DL764_002723</name>
</gene>
<evidence type="ECO:0000259" key="6">
    <source>
        <dbReference type="Pfam" id="PF05699"/>
    </source>
</evidence>
<feature type="domain" description="HAT C-terminal dimerisation" evidence="6">
    <location>
        <begin position="554"/>
        <end position="619"/>
    </location>
</feature>
<dbReference type="EMBL" id="QJNU01000106">
    <property type="protein sequence ID" value="RYP07091.1"/>
    <property type="molecule type" value="Genomic_DNA"/>
</dbReference>
<evidence type="ECO:0000256" key="5">
    <source>
        <dbReference type="ARBA" id="ARBA00023242"/>
    </source>
</evidence>
<comment type="caution">
    <text evidence="7">The sequence shown here is derived from an EMBL/GenBank/DDBJ whole genome shotgun (WGS) entry which is preliminary data.</text>
</comment>
<proteinExistence type="predicted"/>
<dbReference type="AlphaFoldDB" id="A0A4Q4TJ83"/>
<dbReference type="InterPro" id="IPR012337">
    <property type="entry name" value="RNaseH-like_sf"/>
</dbReference>
<keyword evidence="8" id="KW-1185">Reference proteome</keyword>
<evidence type="ECO:0000256" key="1">
    <source>
        <dbReference type="ARBA" id="ARBA00004123"/>
    </source>
</evidence>
<reference evidence="7 8" key="1">
    <citation type="submission" date="2018-06" db="EMBL/GenBank/DDBJ databases">
        <title>Complete Genomes of Monosporascus.</title>
        <authorList>
            <person name="Robinson A.J."/>
            <person name="Natvig D.O."/>
        </authorList>
    </citation>
    <scope>NUCLEOTIDE SEQUENCE [LARGE SCALE GENOMIC DNA]</scope>
    <source>
        <strain evidence="7 8">CBS 110550</strain>
    </source>
</reference>